<dbReference type="EMBL" id="JACTNF010000001">
    <property type="protein sequence ID" value="MBO1073107.1"/>
    <property type="molecule type" value="Genomic_DNA"/>
</dbReference>
<evidence type="ECO:0000256" key="2">
    <source>
        <dbReference type="ARBA" id="ARBA00005417"/>
    </source>
</evidence>
<dbReference type="PANTHER" id="PTHR43166:SF9">
    <property type="entry name" value="GLUTAMATE_ASPARTATE IMPORT ATP-BINDING PROTEIN GLTL"/>
    <property type="match status" value="1"/>
</dbReference>
<evidence type="ECO:0000256" key="7">
    <source>
        <dbReference type="ARBA" id="ARBA00022970"/>
    </source>
</evidence>
<keyword evidence="5" id="KW-0547">Nucleotide-binding</keyword>
<dbReference type="Gene3D" id="3.40.50.300">
    <property type="entry name" value="P-loop containing nucleotide triphosphate hydrolases"/>
    <property type="match status" value="1"/>
</dbReference>
<dbReference type="PIRSF" id="PIRSF039085">
    <property type="entry name" value="ABC_ATPase_HisP"/>
    <property type="match status" value="1"/>
</dbReference>
<name>A0ABS3K6N4_9PROT</name>
<dbReference type="RefSeq" id="WP_207444731.1">
    <property type="nucleotide sequence ID" value="NZ_CP061091.1"/>
</dbReference>
<keyword evidence="11" id="KW-1185">Reference proteome</keyword>
<keyword evidence="8" id="KW-0472">Membrane</keyword>
<dbReference type="Proteomes" id="UP001518990">
    <property type="component" value="Unassembled WGS sequence"/>
</dbReference>
<evidence type="ECO:0000313" key="10">
    <source>
        <dbReference type="EMBL" id="MBO1073107.1"/>
    </source>
</evidence>
<accession>A0ABS3K6N4</accession>
<dbReference type="InterPro" id="IPR003593">
    <property type="entry name" value="AAA+_ATPase"/>
</dbReference>
<dbReference type="Pfam" id="PF00005">
    <property type="entry name" value="ABC_tran"/>
    <property type="match status" value="1"/>
</dbReference>
<keyword evidence="6 10" id="KW-0067">ATP-binding</keyword>
<evidence type="ECO:0000256" key="8">
    <source>
        <dbReference type="ARBA" id="ARBA00023136"/>
    </source>
</evidence>
<evidence type="ECO:0000259" key="9">
    <source>
        <dbReference type="PROSITE" id="PS50893"/>
    </source>
</evidence>
<dbReference type="PANTHER" id="PTHR43166">
    <property type="entry name" value="AMINO ACID IMPORT ATP-BINDING PROTEIN"/>
    <property type="match status" value="1"/>
</dbReference>
<dbReference type="GO" id="GO:0005524">
    <property type="term" value="F:ATP binding"/>
    <property type="evidence" value="ECO:0007669"/>
    <property type="project" value="UniProtKB-KW"/>
</dbReference>
<evidence type="ECO:0000256" key="4">
    <source>
        <dbReference type="ARBA" id="ARBA00022475"/>
    </source>
</evidence>
<dbReference type="CDD" id="cd03262">
    <property type="entry name" value="ABC_HisP_GlnQ"/>
    <property type="match status" value="1"/>
</dbReference>
<dbReference type="InterPro" id="IPR003439">
    <property type="entry name" value="ABC_transporter-like_ATP-bd"/>
</dbReference>
<dbReference type="SMART" id="SM00382">
    <property type="entry name" value="AAA"/>
    <property type="match status" value="1"/>
</dbReference>
<gene>
    <name evidence="10" type="ORF">IAI60_00630</name>
</gene>
<keyword evidence="4" id="KW-1003">Cell membrane</keyword>
<evidence type="ECO:0000256" key="6">
    <source>
        <dbReference type="ARBA" id="ARBA00022840"/>
    </source>
</evidence>
<dbReference type="InterPro" id="IPR050086">
    <property type="entry name" value="MetN_ABC_transporter-like"/>
</dbReference>
<comment type="subcellular location">
    <subcellularLocation>
        <location evidence="1">Cell membrane</location>
        <topology evidence="1">Peripheral membrane protein</topology>
    </subcellularLocation>
</comment>
<organism evidence="10 11">
    <name type="scientific">Roseomonas marmotae</name>
    <dbReference type="NCBI Taxonomy" id="2768161"/>
    <lineage>
        <taxon>Bacteria</taxon>
        <taxon>Pseudomonadati</taxon>
        <taxon>Pseudomonadota</taxon>
        <taxon>Alphaproteobacteria</taxon>
        <taxon>Acetobacterales</taxon>
        <taxon>Roseomonadaceae</taxon>
        <taxon>Roseomonas</taxon>
    </lineage>
</organism>
<dbReference type="PROSITE" id="PS50893">
    <property type="entry name" value="ABC_TRANSPORTER_2"/>
    <property type="match status" value="1"/>
</dbReference>
<keyword evidence="3" id="KW-0813">Transport</keyword>
<dbReference type="PROSITE" id="PS00211">
    <property type="entry name" value="ABC_TRANSPORTER_1"/>
    <property type="match status" value="1"/>
</dbReference>
<sequence>MSAAANVSARPPATAAISPAVSLKDVHKSYGPLEVLKGVSFDVAPGEVVAIIGASGSGKSTALRCINGLESIQGGSIEVCGHHVGPHLKDAGLRALRQDVGIVFQSYNLFPHLTVEQNITLAPRRVKRMATSAARELARECLAQVGLAEKADAYPEQLSGGQQQRVAIARSLAMRPKVMLFDEVTSALDPHLTGEVLRVMEKLARAGMTMITVTHEMGFARRVANRTIFMRSGLVWEVGGAEMFAAPRTPELQQFLGSEL</sequence>
<evidence type="ECO:0000256" key="1">
    <source>
        <dbReference type="ARBA" id="ARBA00004202"/>
    </source>
</evidence>
<reference evidence="10 11" key="1">
    <citation type="submission" date="2020-09" db="EMBL/GenBank/DDBJ databases">
        <title>Roseomonas.</title>
        <authorList>
            <person name="Zhu W."/>
        </authorList>
    </citation>
    <scope>NUCLEOTIDE SEQUENCE [LARGE SCALE GENOMIC DNA]</scope>
    <source>
        <strain evidence="10 11">1311</strain>
    </source>
</reference>
<evidence type="ECO:0000256" key="5">
    <source>
        <dbReference type="ARBA" id="ARBA00022741"/>
    </source>
</evidence>
<protein>
    <submittedName>
        <fullName evidence="10">Amino acid ABC transporter ATP-binding protein</fullName>
    </submittedName>
</protein>
<dbReference type="InterPro" id="IPR017871">
    <property type="entry name" value="ABC_transporter-like_CS"/>
</dbReference>
<feature type="domain" description="ABC transporter" evidence="9">
    <location>
        <begin position="21"/>
        <end position="257"/>
    </location>
</feature>
<dbReference type="InterPro" id="IPR030679">
    <property type="entry name" value="ABC_ATPase_HisP-typ"/>
</dbReference>
<dbReference type="SUPFAM" id="SSF52540">
    <property type="entry name" value="P-loop containing nucleoside triphosphate hydrolases"/>
    <property type="match status" value="1"/>
</dbReference>
<comment type="caution">
    <text evidence="10">The sequence shown here is derived from an EMBL/GenBank/DDBJ whole genome shotgun (WGS) entry which is preliminary data.</text>
</comment>
<dbReference type="InterPro" id="IPR027417">
    <property type="entry name" value="P-loop_NTPase"/>
</dbReference>
<evidence type="ECO:0000313" key="11">
    <source>
        <dbReference type="Proteomes" id="UP001518990"/>
    </source>
</evidence>
<evidence type="ECO:0000256" key="3">
    <source>
        <dbReference type="ARBA" id="ARBA00022448"/>
    </source>
</evidence>
<proteinExistence type="inferred from homology"/>
<comment type="similarity">
    <text evidence="2">Belongs to the ABC transporter superfamily.</text>
</comment>
<keyword evidence="7" id="KW-0029">Amino-acid transport</keyword>